<dbReference type="PANTHER" id="PTHR38107:SF3">
    <property type="entry name" value="LYSOZYME RRRD-RELATED"/>
    <property type="match status" value="1"/>
</dbReference>
<dbReference type="InterPro" id="IPR023347">
    <property type="entry name" value="Lysozyme_dom_sf"/>
</dbReference>
<name>A0A4D7BCJ1_9HYPH</name>
<comment type="similarity">
    <text evidence="7">Belongs to the glycosyl hydrolase 24 family.</text>
</comment>
<keyword evidence="5" id="KW-1035">Host cytoplasm</keyword>
<dbReference type="AlphaFoldDB" id="A0A4D7BCJ1"/>
<feature type="region of interest" description="Disordered" evidence="8">
    <location>
        <begin position="1"/>
        <end position="24"/>
    </location>
</feature>
<protein>
    <recommendedName>
        <fullName evidence="7">Lysozyme</fullName>
        <ecNumber evidence="7">3.2.1.17</ecNumber>
    </recommendedName>
</protein>
<dbReference type="PANTHER" id="PTHR38107">
    <property type="match status" value="1"/>
</dbReference>
<reference evidence="9 10" key="1">
    <citation type="submission" date="2019-04" db="EMBL/GenBank/DDBJ databases">
        <title>Phreatobacter aquaticus sp. nov.</title>
        <authorList>
            <person name="Choi A."/>
        </authorList>
    </citation>
    <scope>NUCLEOTIDE SEQUENCE [LARGE SCALE GENOMIC DNA]</scope>
    <source>
        <strain evidence="9 10">KCTC 52518</strain>
    </source>
</reference>
<sequence>MIASPGAQHMTTSPKSAAATAGARNRPAKASLAAVQSVSREGLMELIGHEGIVQTRYKDSVGVWTIGVGHTKSAGPPNPVAFLGTMTIAEVYDLFRRDIAKYEADVRSVLTVAVSQTEFDALVSFHFNTGGIRRASLVQSLNAGDRQSAAAQFMNWSRPAEIIPRRKKEQKLFAQGHYSGGGKATVYPADADGKVKWNQGRIIDLASVLDRRAANTLETPAAAARPRTAARKDAARRASRSKLP</sequence>
<dbReference type="GO" id="GO:0016998">
    <property type="term" value="P:cell wall macromolecule catabolic process"/>
    <property type="evidence" value="ECO:0007669"/>
    <property type="project" value="InterPro"/>
</dbReference>
<dbReference type="InterPro" id="IPR051018">
    <property type="entry name" value="Bacteriophage_GH24"/>
</dbReference>
<dbReference type="Proteomes" id="UP000298781">
    <property type="component" value="Chromosome"/>
</dbReference>
<comment type="catalytic activity">
    <reaction evidence="1 7">
        <text>Hydrolysis of (1-&gt;4)-beta-linkages between N-acetylmuramic acid and N-acetyl-D-glucosamine residues in a peptidoglycan and between N-acetyl-D-glucosamine residues in chitodextrins.</text>
        <dbReference type="EC" id="3.2.1.17"/>
    </reaction>
</comment>
<dbReference type="SUPFAM" id="SSF53955">
    <property type="entry name" value="Lysozyme-like"/>
    <property type="match status" value="1"/>
</dbReference>
<evidence type="ECO:0000256" key="2">
    <source>
        <dbReference type="ARBA" id="ARBA00022529"/>
    </source>
</evidence>
<keyword evidence="4 7" id="KW-0378">Hydrolase</keyword>
<dbReference type="EC" id="3.2.1.17" evidence="7"/>
<dbReference type="GO" id="GO:0003796">
    <property type="term" value="F:lysozyme activity"/>
    <property type="evidence" value="ECO:0007669"/>
    <property type="project" value="UniProtKB-EC"/>
</dbReference>
<dbReference type="OrthoDB" id="5327667at2"/>
<evidence type="ECO:0000256" key="4">
    <source>
        <dbReference type="ARBA" id="ARBA00022801"/>
    </source>
</evidence>
<dbReference type="EMBL" id="CP039690">
    <property type="protein sequence ID" value="QCI68540.1"/>
    <property type="molecule type" value="Genomic_DNA"/>
</dbReference>
<evidence type="ECO:0000256" key="1">
    <source>
        <dbReference type="ARBA" id="ARBA00000632"/>
    </source>
</evidence>
<organism evidence="9 10">
    <name type="scientific">Phreatobacter stygius</name>
    <dbReference type="NCBI Taxonomy" id="1940610"/>
    <lineage>
        <taxon>Bacteria</taxon>
        <taxon>Pseudomonadati</taxon>
        <taxon>Pseudomonadota</taxon>
        <taxon>Alphaproteobacteria</taxon>
        <taxon>Hyphomicrobiales</taxon>
        <taxon>Phreatobacteraceae</taxon>
        <taxon>Phreatobacter</taxon>
    </lineage>
</organism>
<dbReference type="HAMAP" id="MF_04110">
    <property type="entry name" value="ENDOLYSIN_T4"/>
    <property type="match status" value="1"/>
</dbReference>
<feature type="region of interest" description="Disordered" evidence="8">
    <location>
        <begin position="219"/>
        <end position="244"/>
    </location>
</feature>
<dbReference type="KEGG" id="pstg:E8M01_32510"/>
<dbReference type="InterPro" id="IPR023346">
    <property type="entry name" value="Lysozyme-like_dom_sf"/>
</dbReference>
<dbReference type="GO" id="GO:0042742">
    <property type="term" value="P:defense response to bacterium"/>
    <property type="evidence" value="ECO:0007669"/>
    <property type="project" value="UniProtKB-KW"/>
</dbReference>
<keyword evidence="6 7" id="KW-0326">Glycosidase</keyword>
<dbReference type="Gene3D" id="1.10.530.40">
    <property type="match status" value="1"/>
</dbReference>
<evidence type="ECO:0000313" key="9">
    <source>
        <dbReference type="EMBL" id="QCI68540.1"/>
    </source>
</evidence>
<keyword evidence="2 7" id="KW-0929">Antimicrobial</keyword>
<dbReference type="Pfam" id="PF00959">
    <property type="entry name" value="Phage_lysozyme"/>
    <property type="match status" value="1"/>
</dbReference>
<evidence type="ECO:0000256" key="6">
    <source>
        <dbReference type="ARBA" id="ARBA00023295"/>
    </source>
</evidence>
<proteinExistence type="inferred from homology"/>
<evidence type="ECO:0000256" key="7">
    <source>
        <dbReference type="RuleBase" id="RU003788"/>
    </source>
</evidence>
<dbReference type="GO" id="GO:0031640">
    <property type="term" value="P:killing of cells of another organism"/>
    <property type="evidence" value="ECO:0007669"/>
    <property type="project" value="UniProtKB-KW"/>
</dbReference>
<dbReference type="InterPro" id="IPR033907">
    <property type="entry name" value="Endolysin_autolysin"/>
</dbReference>
<dbReference type="InterPro" id="IPR034690">
    <property type="entry name" value="Endolysin_T4_type"/>
</dbReference>
<dbReference type="CDD" id="cd00737">
    <property type="entry name" value="lyz_endolysin_autolysin"/>
    <property type="match status" value="1"/>
</dbReference>
<gene>
    <name evidence="9" type="ORF">E8M01_32510</name>
</gene>
<evidence type="ECO:0000256" key="8">
    <source>
        <dbReference type="SAM" id="MobiDB-lite"/>
    </source>
</evidence>
<evidence type="ECO:0000313" key="10">
    <source>
        <dbReference type="Proteomes" id="UP000298781"/>
    </source>
</evidence>
<dbReference type="InterPro" id="IPR002196">
    <property type="entry name" value="Glyco_hydro_24"/>
</dbReference>
<dbReference type="GO" id="GO:0009253">
    <property type="term" value="P:peptidoglycan catabolic process"/>
    <property type="evidence" value="ECO:0007669"/>
    <property type="project" value="InterPro"/>
</dbReference>
<accession>A0A4D7BCJ1</accession>
<keyword evidence="3 7" id="KW-0081">Bacteriolytic enzyme</keyword>
<keyword evidence="10" id="KW-1185">Reference proteome</keyword>
<evidence type="ECO:0000256" key="3">
    <source>
        <dbReference type="ARBA" id="ARBA00022638"/>
    </source>
</evidence>
<evidence type="ECO:0000256" key="5">
    <source>
        <dbReference type="ARBA" id="ARBA00023200"/>
    </source>
</evidence>